<keyword evidence="6 7" id="KW-0472">Membrane</keyword>
<feature type="transmembrane region" description="Helical" evidence="7">
    <location>
        <begin position="165"/>
        <end position="184"/>
    </location>
</feature>
<evidence type="ECO:0000313" key="9">
    <source>
        <dbReference type="EMBL" id="PIB77107.1"/>
    </source>
</evidence>
<dbReference type="GO" id="GO:0005886">
    <property type="term" value="C:plasma membrane"/>
    <property type="evidence" value="ECO:0007669"/>
    <property type="project" value="UniProtKB-SubCell"/>
</dbReference>
<keyword evidence="4 7" id="KW-0812">Transmembrane</keyword>
<evidence type="ECO:0000256" key="4">
    <source>
        <dbReference type="ARBA" id="ARBA00022692"/>
    </source>
</evidence>
<name>A0A2G5PFL0_9MYCO</name>
<feature type="transmembrane region" description="Helical" evidence="7">
    <location>
        <begin position="451"/>
        <end position="475"/>
    </location>
</feature>
<feature type="transmembrane region" description="Helical" evidence="7">
    <location>
        <begin position="267"/>
        <end position="287"/>
    </location>
</feature>
<sequence length="477" mass="48604">MTQALDNPASPAPVLPIVRVAILAERRIVEIALPTEAPLREIMPAVLRLVAADPESGEDAAEPDETSRRMSLAPIGGAAYSLDASLDTVGVVDGDLLALVPVSTGPAAPGVVEDIADAAVIFSASRRRGWGLTDIRRLARAAAIVLLLAATGVAVAHRLTADNALGLYAVSALAAVAVIAALALRGKADELAIAAVVPIAAAFMLAVPGSFGAPQVLLGAAGVTAWALVNVFLSTRWTGFFTAATVIGGGLTVAAAVSALWPSLTLASLGAGLIVIGLLVTVQAAGLSAMWARLPLPVIPAPGDPIPSAPARSVLADLPRRVRRADAHQTGFIAAGVLLGVLGSLAVLLPVTGQPAAGGWSVYLVVAISLGSVLRARVWDTAACKAWLLSQPYLLGVALLAAFVAGGRYVPARWVLGVLALATLVWVVVAANPKLAEPESYSLPARRVTGFLASALDASIIPVVAYLVGIFAWVLNR</sequence>
<dbReference type="Pfam" id="PF08817">
    <property type="entry name" value="YukD"/>
    <property type="match status" value="1"/>
</dbReference>
<dbReference type="Pfam" id="PF19053">
    <property type="entry name" value="EccD"/>
    <property type="match status" value="1"/>
</dbReference>
<reference evidence="9 10" key="1">
    <citation type="journal article" date="2017" name="Infect. Genet. Evol.">
        <title>The new phylogeny of the genus Mycobacterium: The old and the news.</title>
        <authorList>
            <person name="Tortoli E."/>
            <person name="Fedrizzi T."/>
            <person name="Meehan C.J."/>
            <person name="Trovato A."/>
            <person name="Grottola A."/>
            <person name="Giacobazzi E."/>
            <person name="Serpini G.F."/>
            <person name="Tagliazucchi S."/>
            <person name="Fabio A."/>
            <person name="Bettua C."/>
            <person name="Bertorelli R."/>
            <person name="Frascaro F."/>
            <person name="De Sanctis V."/>
            <person name="Pecorari M."/>
            <person name="Jousson O."/>
            <person name="Segata N."/>
            <person name="Cirillo D.M."/>
        </authorList>
    </citation>
    <scope>NUCLEOTIDE SEQUENCE [LARGE SCALE GENOMIC DNA]</scope>
    <source>
        <strain evidence="9 10">CIP1034565</strain>
    </source>
</reference>
<dbReference type="PIRSF" id="PIRSF017804">
    <property type="entry name" value="Secretion_EccD1"/>
    <property type="match status" value="1"/>
</dbReference>
<evidence type="ECO:0000256" key="3">
    <source>
        <dbReference type="ARBA" id="ARBA00022475"/>
    </source>
</evidence>
<dbReference type="Proteomes" id="UP000230551">
    <property type="component" value="Unassembled WGS sequence"/>
</dbReference>
<dbReference type="InterPro" id="IPR044049">
    <property type="entry name" value="EccD_transm"/>
</dbReference>
<feature type="transmembrane region" description="Helical" evidence="7">
    <location>
        <begin position="216"/>
        <end position="233"/>
    </location>
</feature>
<accession>A0A2G5PFL0</accession>
<dbReference type="STRING" id="85968.GCA_900073015_01909"/>
<evidence type="ECO:0000256" key="6">
    <source>
        <dbReference type="ARBA" id="ARBA00023136"/>
    </source>
</evidence>
<evidence type="ECO:0000256" key="7">
    <source>
        <dbReference type="SAM" id="Phobius"/>
    </source>
</evidence>
<comment type="similarity">
    <text evidence="2">Belongs to the EccD/Snm4 family.</text>
</comment>
<organism evidence="9 10">
    <name type="scientific">Mycolicibacterium brumae</name>
    <dbReference type="NCBI Taxonomy" id="85968"/>
    <lineage>
        <taxon>Bacteria</taxon>
        <taxon>Bacillati</taxon>
        <taxon>Actinomycetota</taxon>
        <taxon>Actinomycetes</taxon>
        <taxon>Mycobacteriales</taxon>
        <taxon>Mycobacteriaceae</taxon>
        <taxon>Mycolicibacterium</taxon>
    </lineage>
</organism>
<dbReference type="RefSeq" id="WP_090588769.1">
    <property type="nucleotide sequence ID" value="NZ_CP104302.1"/>
</dbReference>
<evidence type="ECO:0000256" key="2">
    <source>
        <dbReference type="ARBA" id="ARBA00006162"/>
    </source>
</evidence>
<comment type="caution">
    <text evidence="9">The sequence shown here is derived from an EMBL/GenBank/DDBJ whole genome shotgun (WGS) entry which is preliminary data.</text>
</comment>
<comment type="subcellular location">
    <subcellularLocation>
        <location evidence="1">Cell membrane</location>
        <topology evidence="1">Multi-pass membrane protein</topology>
    </subcellularLocation>
</comment>
<feature type="transmembrane region" description="Helical" evidence="7">
    <location>
        <begin position="240"/>
        <end position="261"/>
    </location>
</feature>
<feature type="domain" description="EccD-like transmembrane" evidence="8">
    <location>
        <begin position="136"/>
        <end position="474"/>
    </location>
</feature>
<keyword evidence="3" id="KW-1003">Cell membrane</keyword>
<dbReference type="EMBL" id="PDCN02000002">
    <property type="protein sequence ID" value="PIB77107.1"/>
    <property type="molecule type" value="Genomic_DNA"/>
</dbReference>
<dbReference type="InterPro" id="IPR024962">
    <property type="entry name" value="YukD-like"/>
</dbReference>
<dbReference type="NCBIfam" id="TIGR03920">
    <property type="entry name" value="T7SS_EccD"/>
    <property type="match status" value="1"/>
</dbReference>
<keyword evidence="5 7" id="KW-1133">Transmembrane helix</keyword>
<evidence type="ECO:0000256" key="1">
    <source>
        <dbReference type="ARBA" id="ARBA00004651"/>
    </source>
</evidence>
<keyword evidence="10" id="KW-1185">Reference proteome</keyword>
<evidence type="ECO:0000313" key="10">
    <source>
        <dbReference type="Proteomes" id="UP000230551"/>
    </source>
</evidence>
<dbReference type="Gene3D" id="3.10.20.90">
    <property type="entry name" value="Phosphatidylinositol 3-kinase Catalytic Subunit, Chain A, domain 1"/>
    <property type="match status" value="1"/>
</dbReference>
<proteinExistence type="inferred from homology"/>
<feature type="transmembrane region" description="Helical" evidence="7">
    <location>
        <begin position="138"/>
        <end position="159"/>
    </location>
</feature>
<feature type="transmembrane region" description="Helical" evidence="7">
    <location>
        <begin position="386"/>
        <end position="406"/>
    </location>
</feature>
<evidence type="ECO:0000256" key="5">
    <source>
        <dbReference type="ARBA" id="ARBA00022989"/>
    </source>
</evidence>
<gene>
    <name evidence="9" type="primary">eccD</name>
    <name evidence="9" type="ORF">CQY22_002290</name>
</gene>
<feature type="transmembrane region" description="Helical" evidence="7">
    <location>
        <begin position="357"/>
        <end position="374"/>
    </location>
</feature>
<feature type="transmembrane region" description="Helical" evidence="7">
    <location>
        <begin position="412"/>
        <end position="431"/>
    </location>
</feature>
<dbReference type="OrthoDB" id="4764676at2"/>
<feature type="transmembrane region" description="Helical" evidence="7">
    <location>
        <begin position="330"/>
        <end position="351"/>
    </location>
</feature>
<feature type="transmembrane region" description="Helical" evidence="7">
    <location>
        <begin position="191"/>
        <end position="210"/>
    </location>
</feature>
<protein>
    <submittedName>
        <fullName evidence="9">Type VII secretion integral membrane protein EccD</fullName>
    </submittedName>
</protein>
<dbReference type="InterPro" id="IPR006707">
    <property type="entry name" value="T7SS_EccD"/>
</dbReference>
<evidence type="ECO:0000259" key="8">
    <source>
        <dbReference type="Pfam" id="PF19053"/>
    </source>
</evidence>
<dbReference type="AlphaFoldDB" id="A0A2G5PFL0"/>